<comment type="caution">
    <text evidence="5">The sequence shown here is derived from an EMBL/GenBank/DDBJ whole genome shotgun (WGS) entry which is preliminary data.</text>
</comment>
<dbReference type="PANTHER" id="PTHR33077">
    <property type="entry name" value="PROTEIN TIFY 4A-RELATED-RELATED"/>
    <property type="match status" value="1"/>
</dbReference>
<protein>
    <recommendedName>
        <fullName evidence="2">Protein TIFY</fullName>
    </recommendedName>
    <alternativeName>
        <fullName evidence="2">Jasmonate ZIM domain-containing protein</fullName>
    </alternativeName>
</protein>
<dbReference type="PROSITE" id="PS51320">
    <property type="entry name" value="TIFY"/>
    <property type="match status" value="1"/>
</dbReference>
<name>A0AAE1V6G2_9SOLA</name>
<dbReference type="Proteomes" id="UP001291623">
    <property type="component" value="Unassembled WGS sequence"/>
</dbReference>
<evidence type="ECO:0000256" key="1">
    <source>
        <dbReference type="ARBA" id="ARBA00008614"/>
    </source>
</evidence>
<reference evidence="5" key="1">
    <citation type="submission" date="2023-12" db="EMBL/GenBank/DDBJ databases">
        <title>Genome assembly of Anisodus tanguticus.</title>
        <authorList>
            <person name="Wang Y.-J."/>
        </authorList>
    </citation>
    <scope>NUCLEOTIDE SEQUENCE</scope>
    <source>
        <strain evidence="5">KB-2021</strain>
        <tissue evidence="5">Leaf</tissue>
    </source>
</reference>
<dbReference type="GO" id="GO:2000022">
    <property type="term" value="P:regulation of jasmonic acid mediated signaling pathway"/>
    <property type="evidence" value="ECO:0007669"/>
    <property type="project" value="UniProtKB-UniRule"/>
</dbReference>
<dbReference type="PANTHER" id="PTHR33077:SF17">
    <property type="entry name" value="PROTEIN TIFY 5B"/>
    <property type="match status" value="1"/>
</dbReference>
<organism evidence="5 6">
    <name type="scientific">Anisodus tanguticus</name>
    <dbReference type="NCBI Taxonomy" id="243964"/>
    <lineage>
        <taxon>Eukaryota</taxon>
        <taxon>Viridiplantae</taxon>
        <taxon>Streptophyta</taxon>
        <taxon>Embryophyta</taxon>
        <taxon>Tracheophyta</taxon>
        <taxon>Spermatophyta</taxon>
        <taxon>Magnoliopsida</taxon>
        <taxon>eudicotyledons</taxon>
        <taxon>Gunneridae</taxon>
        <taxon>Pentapetalae</taxon>
        <taxon>asterids</taxon>
        <taxon>lamiids</taxon>
        <taxon>Solanales</taxon>
        <taxon>Solanaceae</taxon>
        <taxon>Solanoideae</taxon>
        <taxon>Hyoscyameae</taxon>
        <taxon>Anisodus</taxon>
    </lineage>
</organism>
<dbReference type="InterPro" id="IPR010399">
    <property type="entry name" value="Tify_dom"/>
</dbReference>
<sequence length="354" mass="40240">MNDNSKSEYGWMTKFMAKYKRTQEKTNLEVIRDVRQEVYHQDHVYTSGPGSSQPTPHNTSETNLSEPKIYGPQSPNHYQSRLMPPSLSSFSPNNCKNIPYFSMKDQESTELEKQPQQQLTIFYNGRLVVSDVTELQAKAIIYLASREMEEKTKKTLSPILQPSSPLLQPQTGNCIKVNQMVAVPIQKDKKSHFEVESILVVFDVRLSGTIVRSCVSASAEVGSQKRILRFVGVLPQRANLIKDGTWNVPDFGRSFPFKGSSEARETLRDGHHLVDHVLLCKYVLNVLDKDSAFGNYFAEAKYKKDKESTELEKQPQQLTMFYNGKLVVSDATELQNVNQMVAVTIVEEFCKSRN</sequence>
<keyword evidence="2" id="KW-1184">Jasmonic acid signaling pathway</keyword>
<comment type="domain">
    <text evidence="2">The jas domain is required for interaction with COI1.</text>
</comment>
<feature type="compositionally biased region" description="Polar residues" evidence="3">
    <location>
        <begin position="48"/>
        <end position="64"/>
    </location>
</feature>
<dbReference type="AlphaFoldDB" id="A0AAE1V6G2"/>
<dbReference type="SMART" id="SM00979">
    <property type="entry name" value="TIFY"/>
    <property type="match status" value="2"/>
</dbReference>
<comment type="subcellular location">
    <subcellularLocation>
        <location evidence="2">Nucleus</location>
    </subcellularLocation>
</comment>
<dbReference type="Pfam" id="PF06200">
    <property type="entry name" value="tify"/>
    <property type="match status" value="1"/>
</dbReference>
<evidence type="ECO:0000259" key="4">
    <source>
        <dbReference type="PROSITE" id="PS51320"/>
    </source>
</evidence>
<dbReference type="EMBL" id="JAVYJV010000017">
    <property type="protein sequence ID" value="KAK4349390.1"/>
    <property type="molecule type" value="Genomic_DNA"/>
</dbReference>
<dbReference type="GO" id="GO:0005634">
    <property type="term" value="C:nucleus"/>
    <property type="evidence" value="ECO:0007669"/>
    <property type="project" value="UniProtKB-SubCell"/>
</dbReference>
<dbReference type="GO" id="GO:0009611">
    <property type="term" value="P:response to wounding"/>
    <property type="evidence" value="ECO:0007669"/>
    <property type="project" value="UniProtKB-UniRule"/>
</dbReference>
<evidence type="ECO:0000313" key="5">
    <source>
        <dbReference type="EMBL" id="KAK4349390.1"/>
    </source>
</evidence>
<dbReference type="GO" id="GO:0031347">
    <property type="term" value="P:regulation of defense response"/>
    <property type="evidence" value="ECO:0007669"/>
    <property type="project" value="UniProtKB-UniRule"/>
</dbReference>
<comment type="function">
    <text evidence="2">Repressor of jasmonate responses.</text>
</comment>
<comment type="similarity">
    <text evidence="1 2">Belongs to the TIFY/JAZ family.</text>
</comment>
<keyword evidence="6" id="KW-1185">Reference proteome</keyword>
<evidence type="ECO:0000256" key="3">
    <source>
        <dbReference type="SAM" id="MobiDB-lite"/>
    </source>
</evidence>
<evidence type="ECO:0000313" key="6">
    <source>
        <dbReference type="Proteomes" id="UP001291623"/>
    </source>
</evidence>
<feature type="domain" description="Tify" evidence="4">
    <location>
        <begin position="112"/>
        <end position="146"/>
    </location>
</feature>
<proteinExistence type="inferred from homology"/>
<evidence type="ECO:0000256" key="2">
    <source>
        <dbReference type="RuleBase" id="RU369065"/>
    </source>
</evidence>
<gene>
    <name evidence="5" type="ORF">RND71_032145</name>
</gene>
<accession>A0AAE1V6G2</accession>
<dbReference type="InterPro" id="IPR040390">
    <property type="entry name" value="TIFY/JAZ"/>
</dbReference>
<feature type="region of interest" description="Disordered" evidence="3">
    <location>
        <begin position="44"/>
        <end position="64"/>
    </location>
</feature>
<keyword evidence="2" id="KW-0539">Nucleus</keyword>